<dbReference type="InterPro" id="IPR001261">
    <property type="entry name" value="ArgE/DapE_CS"/>
</dbReference>
<keyword evidence="2" id="KW-0479">Metal-binding</keyword>
<dbReference type="InterPro" id="IPR002933">
    <property type="entry name" value="Peptidase_M20"/>
</dbReference>
<dbReference type="PROSITE" id="PS00758">
    <property type="entry name" value="ARGE_DAPE_CPG2_1"/>
    <property type="match status" value="1"/>
</dbReference>
<name>A0ABQ3URL2_9CHLR</name>
<evidence type="ECO:0000313" key="7">
    <source>
        <dbReference type="Proteomes" id="UP000654345"/>
    </source>
</evidence>
<proteinExistence type="predicted"/>
<comment type="cofactor">
    <cofactor evidence="1">
        <name>Zn(2+)</name>
        <dbReference type="ChEBI" id="CHEBI:29105"/>
    </cofactor>
</comment>
<evidence type="ECO:0000313" key="6">
    <source>
        <dbReference type="EMBL" id="GHO55085.1"/>
    </source>
</evidence>
<dbReference type="InterPro" id="IPR011650">
    <property type="entry name" value="Peptidase_M20_dimer"/>
</dbReference>
<keyword evidence="7" id="KW-1185">Reference proteome</keyword>
<evidence type="ECO:0000256" key="2">
    <source>
        <dbReference type="ARBA" id="ARBA00022723"/>
    </source>
</evidence>
<dbReference type="Proteomes" id="UP000654345">
    <property type="component" value="Unassembled WGS sequence"/>
</dbReference>
<dbReference type="InterPro" id="IPR036264">
    <property type="entry name" value="Bact_exopeptidase_dim_dom"/>
</dbReference>
<keyword evidence="3" id="KW-0378">Hydrolase</keyword>
<dbReference type="PANTHER" id="PTHR43808">
    <property type="entry name" value="ACETYLORNITHINE DEACETYLASE"/>
    <property type="match status" value="1"/>
</dbReference>
<dbReference type="Gene3D" id="3.40.630.10">
    <property type="entry name" value="Zn peptidases"/>
    <property type="match status" value="1"/>
</dbReference>
<dbReference type="Pfam" id="PF07687">
    <property type="entry name" value="M20_dimer"/>
    <property type="match status" value="1"/>
</dbReference>
<dbReference type="Gene3D" id="3.30.70.360">
    <property type="match status" value="1"/>
</dbReference>
<dbReference type="PANTHER" id="PTHR43808:SF9">
    <property type="entry name" value="BLL0789 PROTEIN"/>
    <property type="match status" value="1"/>
</dbReference>
<organism evidence="6 7">
    <name type="scientific">Ktedonobacter robiniae</name>
    <dbReference type="NCBI Taxonomy" id="2778365"/>
    <lineage>
        <taxon>Bacteria</taxon>
        <taxon>Bacillati</taxon>
        <taxon>Chloroflexota</taxon>
        <taxon>Ktedonobacteria</taxon>
        <taxon>Ktedonobacterales</taxon>
        <taxon>Ktedonobacteraceae</taxon>
        <taxon>Ktedonobacter</taxon>
    </lineage>
</organism>
<gene>
    <name evidence="6" type="ORF">KSB_35600</name>
</gene>
<evidence type="ECO:0000256" key="3">
    <source>
        <dbReference type="ARBA" id="ARBA00022801"/>
    </source>
</evidence>
<dbReference type="Pfam" id="PF01546">
    <property type="entry name" value="Peptidase_M20"/>
    <property type="match status" value="1"/>
</dbReference>
<sequence length="399" mass="43951">MIQVSLLQQAYTWFDERRFVEMLMRLSAINSGTHDTVGINTKVDLYQEWLRSLGFETRLFPSTEYGNNLAAVGEGEGKVALALFGHVDTVYPVGSVSQHPPRIEKDQLYGLGTSDMHGGNLLLTEALRFLVERNLKPYGKVLVLLNNDEEWASMHSRPWMQRLLLEHAIHVGLEFESQEEWIRGINVTVGRRSQSAYHLTVRGKEGHAGLGEGISAVDALLFKLLRLRELVAQYEGMSINITGLFGGGDGMHYTTRAGDAGATVSFRATSPQEYFKIGKLLNRIVANEEPEEQGSEITITPFNHTPPPYLPTPQISHLAELGRSVAEELGLPFTTGLKGSTSDANAFADVGIPVLASLGPMGGGDHNATEEHILLGDPLREKFAFVVGLIDRVCALWKM</sequence>
<reference evidence="6 7" key="1">
    <citation type="journal article" date="2021" name="Int. J. Syst. Evol. Microbiol.">
        <title>Reticulibacter mediterranei gen. nov., sp. nov., within the new family Reticulibacteraceae fam. nov., and Ktedonospora formicarum gen. nov., sp. nov., Ktedonobacter robiniae sp. nov., Dictyobacter formicarum sp. nov. and Dictyobacter arantiisoli sp. nov., belonging to the class Ktedonobacteria.</title>
        <authorList>
            <person name="Yabe S."/>
            <person name="Zheng Y."/>
            <person name="Wang C.M."/>
            <person name="Sakai Y."/>
            <person name="Abe K."/>
            <person name="Yokota A."/>
            <person name="Donadio S."/>
            <person name="Cavaletti L."/>
            <person name="Monciardini P."/>
        </authorList>
    </citation>
    <scope>NUCLEOTIDE SEQUENCE [LARGE SCALE GENOMIC DNA]</scope>
    <source>
        <strain evidence="6 7">SOSP1-30</strain>
    </source>
</reference>
<dbReference type="EMBL" id="BNJG01000001">
    <property type="protein sequence ID" value="GHO55085.1"/>
    <property type="molecule type" value="Genomic_DNA"/>
</dbReference>
<keyword evidence="4" id="KW-0862">Zinc</keyword>
<evidence type="ECO:0000256" key="1">
    <source>
        <dbReference type="ARBA" id="ARBA00001947"/>
    </source>
</evidence>
<dbReference type="SUPFAM" id="SSF55031">
    <property type="entry name" value="Bacterial exopeptidase dimerisation domain"/>
    <property type="match status" value="1"/>
</dbReference>
<dbReference type="InterPro" id="IPR050072">
    <property type="entry name" value="Peptidase_M20A"/>
</dbReference>
<feature type="domain" description="Peptidase M20 dimerisation" evidence="5">
    <location>
        <begin position="189"/>
        <end position="291"/>
    </location>
</feature>
<accession>A0ABQ3URL2</accession>
<evidence type="ECO:0000259" key="5">
    <source>
        <dbReference type="Pfam" id="PF07687"/>
    </source>
</evidence>
<dbReference type="SUPFAM" id="SSF53187">
    <property type="entry name" value="Zn-dependent exopeptidases"/>
    <property type="match status" value="1"/>
</dbReference>
<comment type="caution">
    <text evidence="6">The sequence shown here is derived from an EMBL/GenBank/DDBJ whole genome shotgun (WGS) entry which is preliminary data.</text>
</comment>
<protein>
    <submittedName>
        <fullName evidence="6">Peptidase M20</fullName>
    </submittedName>
</protein>
<evidence type="ECO:0000256" key="4">
    <source>
        <dbReference type="ARBA" id="ARBA00022833"/>
    </source>
</evidence>